<feature type="compositionally biased region" description="Polar residues" evidence="1">
    <location>
        <begin position="21"/>
        <end position="32"/>
    </location>
</feature>
<keyword evidence="3" id="KW-1185">Reference proteome</keyword>
<sequence length="106" mass="11810">MDPGQEHIQHLKTVPNLVSEEPSTITPSNTSFVDVPWSDFSKMLASKSESNAKKLKESTTPTKCNDYSPIEKDKGSVEDFTLGNWDAATGYQDKQHDAEISKHVEQ</sequence>
<gene>
    <name evidence="2" type="primary">PARPA_12753.1 scaffold 45468</name>
</gene>
<evidence type="ECO:0000313" key="3">
    <source>
        <dbReference type="Proteomes" id="UP000054107"/>
    </source>
</evidence>
<evidence type="ECO:0000313" key="2">
    <source>
        <dbReference type="EMBL" id="CEP18449.1"/>
    </source>
</evidence>
<dbReference type="OrthoDB" id="2274532at2759"/>
<name>A0A0B7NU11_9FUNG</name>
<reference evidence="2 3" key="1">
    <citation type="submission" date="2014-09" db="EMBL/GenBank/DDBJ databases">
        <authorList>
            <person name="Ellenberger Sabrina"/>
        </authorList>
    </citation>
    <scope>NUCLEOTIDE SEQUENCE [LARGE SCALE GENOMIC DNA]</scope>
    <source>
        <strain evidence="2 3">CBS 412.66</strain>
    </source>
</reference>
<accession>A0A0B7NU11</accession>
<evidence type="ECO:0000256" key="1">
    <source>
        <dbReference type="SAM" id="MobiDB-lite"/>
    </source>
</evidence>
<proteinExistence type="predicted"/>
<protein>
    <submittedName>
        <fullName evidence="2">Uncharacterized protein</fullName>
    </submittedName>
</protein>
<feature type="region of interest" description="Disordered" evidence="1">
    <location>
        <begin position="49"/>
        <end position="75"/>
    </location>
</feature>
<feature type="region of interest" description="Disordered" evidence="1">
    <location>
        <begin position="1"/>
        <end position="32"/>
    </location>
</feature>
<dbReference type="Proteomes" id="UP000054107">
    <property type="component" value="Unassembled WGS sequence"/>
</dbReference>
<organism evidence="2 3">
    <name type="scientific">Parasitella parasitica</name>
    <dbReference type="NCBI Taxonomy" id="35722"/>
    <lineage>
        <taxon>Eukaryota</taxon>
        <taxon>Fungi</taxon>
        <taxon>Fungi incertae sedis</taxon>
        <taxon>Mucoromycota</taxon>
        <taxon>Mucoromycotina</taxon>
        <taxon>Mucoromycetes</taxon>
        <taxon>Mucorales</taxon>
        <taxon>Mucorineae</taxon>
        <taxon>Mucoraceae</taxon>
        <taxon>Parasitella</taxon>
    </lineage>
</organism>
<dbReference type="AlphaFoldDB" id="A0A0B7NU11"/>
<dbReference type="EMBL" id="LN733835">
    <property type="protein sequence ID" value="CEP18449.1"/>
    <property type="molecule type" value="Genomic_DNA"/>
</dbReference>